<gene>
    <name evidence="2" type="ORF">Acr_02g0008580</name>
</gene>
<feature type="compositionally biased region" description="Polar residues" evidence="1">
    <location>
        <begin position="570"/>
        <end position="580"/>
    </location>
</feature>
<dbReference type="AlphaFoldDB" id="A0A7J0E842"/>
<comment type="caution">
    <text evidence="2">The sequence shown here is derived from an EMBL/GenBank/DDBJ whole genome shotgun (WGS) entry which is preliminary data.</text>
</comment>
<dbReference type="PANTHER" id="PTHR35311">
    <property type="entry name" value="KINETOCHORE-ASSOCIATED PROTEIN KNL-2 HOMOLOG"/>
    <property type="match status" value="1"/>
</dbReference>
<reference evidence="2 3" key="1">
    <citation type="submission" date="2019-07" db="EMBL/GenBank/DDBJ databases">
        <title>De Novo Assembly of kiwifruit Actinidia rufa.</title>
        <authorList>
            <person name="Sugita-Konishi S."/>
            <person name="Sato K."/>
            <person name="Mori E."/>
            <person name="Abe Y."/>
            <person name="Kisaki G."/>
            <person name="Hamano K."/>
            <person name="Suezawa K."/>
            <person name="Otani M."/>
            <person name="Fukuda T."/>
            <person name="Manabe T."/>
            <person name="Gomi K."/>
            <person name="Tabuchi M."/>
            <person name="Akimitsu K."/>
            <person name="Kataoka I."/>
        </authorList>
    </citation>
    <scope>NUCLEOTIDE SEQUENCE [LARGE SCALE GENOMIC DNA]</scope>
    <source>
        <strain evidence="3">cv. Fuchu</strain>
    </source>
</reference>
<accession>A0A7J0E842</accession>
<feature type="region of interest" description="Disordered" evidence="1">
    <location>
        <begin position="559"/>
        <end position="632"/>
    </location>
</feature>
<evidence type="ECO:0000313" key="3">
    <source>
        <dbReference type="Proteomes" id="UP000585474"/>
    </source>
</evidence>
<sequence>MSSRATLDSIATGLPLRPQMASLPKWPRVLRIRKKYMKLGSCMTSNQPIVNLNKSMIYELRPVLSGGFLTPGTIQSYYWEKKMRSELVTQRLMRSPTVAQALDVENLGFQIKYSHVFDHFVFGFPPYWEEYAETCLRKGFSNKDVSRNTLGHDKLSTGSGSCIHYAKLLDGLNYISEGTPIKNKANTGEERHGNSSKLDLSSEDTGNMSPSIGQHKLQHGACNDSSPENPKICPQVVSEMTIGGDSSNGGETEILVNISSGVSKNDSKDTVEISPFTSKNDVQSGSTIRPVNSGVHDVQIDNKENSPSLLPKRFDVDNAQSHRSVETKRMNLKPLGGRSDCLKRSGKISLSPEVVRTCADENFSIVGGSTSSPVGQRETQKESLPASLVVENSKVLETSNDFLSATMKCPKPLVDSEDNTGAPANMDMDTKATTISTGRKLDSILKYLRIHQSSNCSPALVAHEDLDEGKLNNISPVGTSSSVWKRDILVGTSPSKGQMRYSSNSGSELKYDQMTVNLLKNEKNKFNSVLTRNSDQLKKTAVNVESESCGTSICIPSGVEAQPTDDETEQTGGKITSHANKQSKNKTVRSSTALRSTNKMGVQIAGSKTQANAEKTNKSGTKSKRKLTFDSPVTQGGTEKMSFLSPESLSFKRSRSGRLLIPTLEFWRNQTAIYDVAHTFQYIMYNHIPAILCFEHTDFHHLLV</sequence>
<evidence type="ECO:0008006" key="4">
    <source>
        <dbReference type="Google" id="ProtNLM"/>
    </source>
</evidence>
<evidence type="ECO:0000256" key="1">
    <source>
        <dbReference type="SAM" id="MobiDB-lite"/>
    </source>
</evidence>
<dbReference type="PANTHER" id="PTHR35311:SF9">
    <property type="entry name" value="KINETOCHORE-ASSOCIATED PROTEIN KNL-2 HOMOLOG"/>
    <property type="match status" value="1"/>
</dbReference>
<keyword evidence="3" id="KW-1185">Reference proteome</keyword>
<feature type="region of interest" description="Disordered" evidence="1">
    <location>
        <begin position="183"/>
        <end position="209"/>
    </location>
</feature>
<feature type="compositionally biased region" description="Polar residues" evidence="1">
    <location>
        <begin position="195"/>
        <end position="209"/>
    </location>
</feature>
<organism evidence="2 3">
    <name type="scientific">Actinidia rufa</name>
    <dbReference type="NCBI Taxonomy" id="165716"/>
    <lineage>
        <taxon>Eukaryota</taxon>
        <taxon>Viridiplantae</taxon>
        <taxon>Streptophyta</taxon>
        <taxon>Embryophyta</taxon>
        <taxon>Tracheophyta</taxon>
        <taxon>Spermatophyta</taxon>
        <taxon>Magnoliopsida</taxon>
        <taxon>eudicotyledons</taxon>
        <taxon>Gunneridae</taxon>
        <taxon>Pentapetalae</taxon>
        <taxon>asterids</taxon>
        <taxon>Ericales</taxon>
        <taxon>Actinidiaceae</taxon>
        <taxon>Actinidia</taxon>
    </lineage>
</organism>
<dbReference type="EMBL" id="BJWL01000002">
    <property type="protein sequence ID" value="GFY82618.1"/>
    <property type="molecule type" value="Genomic_DNA"/>
</dbReference>
<protein>
    <recommendedName>
        <fullName evidence="4">SANTA domain-containing protein</fullName>
    </recommendedName>
</protein>
<evidence type="ECO:0000313" key="2">
    <source>
        <dbReference type="EMBL" id="GFY82618.1"/>
    </source>
</evidence>
<dbReference type="OrthoDB" id="118550at2759"/>
<dbReference type="Proteomes" id="UP000585474">
    <property type="component" value="Unassembled WGS sequence"/>
</dbReference>
<name>A0A7J0E842_9ERIC</name>
<feature type="compositionally biased region" description="Polar residues" evidence="1">
    <location>
        <begin position="588"/>
        <end position="620"/>
    </location>
</feature>
<proteinExistence type="predicted"/>
<dbReference type="InterPro" id="IPR053090">
    <property type="entry name" value="Centromere_KNL-2_homolog"/>
</dbReference>